<name>A0A7X3FE67_9BACL</name>
<dbReference type="PANTHER" id="PTHR35787:SF1">
    <property type="entry name" value="GLYCEROL UPTAKE OPERON ANTITERMINATOR REGULATORY PROTEIN"/>
    <property type="match status" value="1"/>
</dbReference>
<dbReference type="EMBL" id="RHLK01000001">
    <property type="protein sequence ID" value="MVO97985.1"/>
    <property type="molecule type" value="Genomic_DNA"/>
</dbReference>
<evidence type="ECO:0000313" key="1">
    <source>
        <dbReference type="EMBL" id="MVO97985.1"/>
    </source>
</evidence>
<dbReference type="AlphaFoldDB" id="A0A7X3FE67"/>
<dbReference type="InterPro" id="IPR006699">
    <property type="entry name" value="GlpP"/>
</dbReference>
<dbReference type="Proteomes" id="UP000490800">
    <property type="component" value="Unassembled WGS sequence"/>
</dbReference>
<dbReference type="InterPro" id="IPR013785">
    <property type="entry name" value="Aldolase_TIM"/>
</dbReference>
<dbReference type="PANTHER" id="PTHR35787">
    <property type="entry name" value="GLYCEROL UPTAKE OPERON ANTITERMINATOR REGULATORY PROTEIN"/>
    <property type="match status" value="1"/>
</dbReference>
<comment type="caution">
    <text evidence="1">The sequence shown here is derived from an EMBL/GenBank/DDBJ whole genome shotgun (WGS) entry which is preliminary data.</text>
</comment>
<dbReference type="OrthoDB" id="9799580at2"/>
<proteinExistence type="predicted"/>
<reference evidence="1 2" key="1">
    <citation type="journal article" date="2019" name="Microorganisms">
        <title>Paenibacillus lutrae sp. nov., A Chitinolytic Species Isolated from A River Otter in Castril Natural Park, Granada, Spain.</title>
        <authorList>
            <person name="Rodriguez M."/>
            <person name="Reina J.C."/>
            <person name="Bejar V."/>
            <person name="Llamas I."/>
        </authorList>
    </citation>
    <scope>NUCLEOTIDE SEQUENCE [LARGE SCALE GENOMIC DNA]</scope>
    <source>
        <strain evidence="1 2">N10</strain>
    </source>
</reference>
<dbReference type="Gene3D" id="3.20.20.70">
    <property type="entry name" value="Aldolase class I"/>
    <property type="match status" value="1"/>
</dbReference>
<gene>
    <name evidence="1" type="ORF">EDM21_00230</name>
</gene>
<keyword evidence="2" id="KW-1185">Reference proteome</keyword>
<dbReference type="GO" id="GO:0006071">
    <property type="term" value="P:glycerol metabolic process"/>
    <property type="evidence" value="ECO:0007669"/>
    <property type="project" value="InterPro"/>
</dbReference>
<dbReference type="SUPFAM" id="SSF110391">
    <property type="entry name" value="GlpP-like"/>
    <property type="match status" value="1"/>
</dbReference>
<protein>
    <submittedName>
        <fullName evidence="1">Glycerol-3-phosphate responsive antiterminator</fullName>
    </submittedName>
</protein>
<accession>A0A7X3FE67</accession>
<dbReference type="RefSeq" id="WP_157331795.1">
    <property type="nucleotide sequence ID" value="NZ_RHLK01000001.1"/>
</dbReference>
<dbReference type="GO" id="GO:0006355">
    <property type="term" value="P:regulation of DNA-templated transcription"/>
    <property type="evidence" value="ECO:0007669"/>
    <property type="project" value="InterPro"/>
</dbReference>
<evidence type="ECO:0000313" key="2">
    <source>
        <dbReference type="Proteomes" id="UP000490800"/>
    </source>
</evidence>
<organism evidence="1 2">
    <name type="scientific">Paenibacillus lutrae</name>
    <dbReference type="NCBI Taxonomy" id="2078573"/>
    <lineage>
        <taxon>Bacteria</taxon>
        <taxon>Bacillati</taxon>
        <taxon>Bacillota</taxon>
        <taxon>Bacilli</taxon>
        <taxon>Bacillales</taxon>
        <taxon>Paenibacillaceae</taxon>
        <taxon>Paenibacillus</taxon>
    </lineage>
</organism>
<sequence length="216" mass="23191">MSRRSIGDFGSQRIIAAVRRAEDLKAACASDLPVVFLLVGDLFTVQDYVRQVLDAGKKVFLHVDFINGLGNDPIIVKYLAEKVQPTGIISTKSHLIKHAKKQGLLTIQRMFLIDSAALDNGIANVQQSEPDAVEIMPGLLPRVIAEVSSRLQIPVIAGGLIHHHEEVEAALAAGAAAVSMGSRALWANEGILTGAADTHAFTNSPIRQHTGVTLHR</sequence>
<dbReference type="PIRSF" id="PIRSF016897">
    <property type="entry name" value="GlpP"/>
    <property type="match status" value="1"/>
</dbReference>
<dbReference type="Pfam" id="PF04309">
    <property type="entry name" value="G3P_antiterm"/>
    <property type="match status" value="1"/>
</dbReference>